<dbReference type="GO" id="GO:0005634">
    <property type="term" value="C:nucleus"/>
    <property type="evidence" value="ECO:0007669"/>
    <property type="project" value="UniProtKB-SubCell"/>
</dbReference>
<accession>A0A8T0D3P0</accession>
<feature type="domain" description="Exportin-1/Importin-beta-like" evidence="8">
    <location>
        <begin position="105"/>
        <end position="200"/>
    </location>
</feature>
<dbReference type="SUPFAM" id="SSF48371">
    <property type="entry name" value="ARM repeat"/>
    <property type="match status" value="1"/>
</dbReference>
<comment type="similarity">
    <text evidence="3">Belongs to the exportin family.</text>
</comment>
<keyword evidence="10" id="KW-1185">Reference proteome</keyword>
<evidence type="ECO:0000313" key="9">
    <source>
        <dbReference type="EMBL" id="KAF8562470.1"/>
    </source>
</evidence>
<evidence type="ECO:0000256" key="5">
    <source>
        <dbReference type="ARBA" id="ARBA00022490"/>
    </source>
</evidence>
<dbReference type="InterPro" id="IPR011989">
    <property type="entry name" value="ARM-like"/>
</dbReference>
<dbReference type="InterPro" id="IPR040016">
    <property type="entry name" value="XPO6"/>
</dbReference>
<comment type="caution">
    <text evidence="9">The sequence shown here is derived from an EMBL/GenBank/DDBJ whole genome shotgun (WGS) entry which is preliminary data.</text>
</comment>
<evidence type="ECO:0000256" key="6">
    <source>
        <dbReference type="ARBA" id="ARBA00022927"/>
    </source>
</evidence>
<gene>
    <name evidence="9" type="ORF">P879_09947</name>
</gene>
<keyword evidence="4" id="KW-0813">Transport</keyword>
<dbReference type="PANTHER" id="PTHR21452:SF4">
    <property type="entry name" value="EXPORTIN-6"/>
    <property type="match status" value="1"/>
</dbReference>
<evidence type="ECO:0000313" key="10">
    <source>
        <dbReference type="Proteomes" id="UP000699462"/>
    </source>
</evidence>
<keyword evidence="6" id="KW-0653">Protein transport</keyword>
<dbReference type="GO" id="GO:0005737">
    <property type="term" value="C:cytoplasm"/>
    <property type="evidence" value="ECO:0007669"/>
    <property type="project" value="UniProtKB-SubCell"/>
</dbReference>
<keyword evidence="5" id="KW-0963">Cytoplasm</keyword>
<evidence type="ECO:0000259" key="8">
    <source>
        <dbReference type="Pfam" id="PF08389"/>
    </source>
</evidence>
<keyword evidence="7" id="KW-0539">Nucleus</keyword>
<dbReference type="InterPro" id="IPR013598">
    <property type="entry name" value="Exportin-1/Importin-b-like"/>
</dbReference>
<dbReference type="InterPro" id="IPR016024">
    <property type="entry name" value="ARM-type_fold"/>
</dbReference>
<dbReference type="GO" id="GO:0005049">
    <property type="term" value="F:nuclear export signal receptor activity"/>
    <property type="evidence" value="ECO:0007669"/>
    <property type="project" value="InterPro"/>
</dbReference>
<dbReference type="Proteomes" id="UP000699462">
    <property type="component" value="Unassembled WGS sequence"/>
</dbReference>
<comment type="subcellular location">
    <subcellularLocation>
        <location evidence="2">Cytoplasm</location>
    </subcellularLocation>
    <subcellularLocation>
        <location evidence="1">Nucleus</location>
    </subcellularLocation>
</comment>
<name>A0A8T0D3P0_9TREM</name>
<dbReference type="GO" id="GO:0006611">
    <property type="term" value="P:protein export from nucleus"/>
    <property type="evidence" value="ECO:0007669"/>
    <property type="project" value="InterPro"/>
</dbReference>
<dbReference type="Gene3D" id="1.25.10.10">
    <property type="entry name" value="Leucine-rich Repeat Variant"/>
    <property type="match status" value="1"/>
</dbReference>
<evidence type="ECO:0000256" key="4">
    <source>
        <dbReference type="ARBA" id="ARBA00022448"/>
    </source>
</evidence>
<dbReference type="PANTHER" id="PTHR21452">
    <property type="entry name" value="EXPORTIN-6"/>
    <property type="match status" value="1"/>
</dbReference>
<evidence type="ECO:0000256" key="3">
    <source>
        <dbReference type="ARBA" id="ARBA00009466"/>
    </source>
</evidence>
<evidence type="ECO:0000256" key="7">
    <source>
        <dbReference type="ARBA" id="ARBA00023242"/>
    </source>
</evidence>
<sequence>MTTDEASLNALTNLLNEFYSCSVKPDRRKSIQSILVAFEQTPTAWYNSLYYLFTTTDQQVALYCLGVVETTVVLRWSLLPDEHKSEISRFIHEYLFHRLTIDVAHFLIRKAAKVLACIACFDWPHAYPDFMEDVKAYIFRHVNANDLSKVTLGLTILRIYAEQLIDPHELVPFRRRCELRKQLINETESIYGLLCHVGSNLCGNDLLTASSALLQTASITRQSSDLSTFFQSVFCLTESLVKADLLIQSELKLGTYLTCVECVCELSKLLPVDSRFQMSLQSFLFICSLVGCPPFLLTCSTQPCHSYMSTTNSANMLARISLCALTCFQELVDRKDLSADLMITQLFHIFPIVQCHLNLITGDLVLPCSSVAVSEKQKDNPTSTTYNNDLTTALVADVQNQSSFIEYRLKLVDVLRNLMTNFFCQLSDAVLVQGIDNFDPVQFLSSLHDFTFSSLDLESYFSCLQMWSSYFEFLHMRYFTDSTIRLPDRLSGAFVTFGRTLLSRLFYSEAASFLEALDEDMSTETNQYLTEADEDESTIFIISDQSSDNPKSEACEYRMFLRESLLTLNTLITLCPEELVNALFYRYHNTWNDYVLFIRSSDLLTSDQFVVSPKGQSLHRVHWALRDHATSLQTMGFLFEHLKFNVPYREGSQQPVSGQDFLQSLVYGLKVSYRIASFLPTISESLIRSDLIEVIIQNLLTLHAIIVGNYLLCEDSLVDSHTEQTDKLVLASSQRDSFVSDVLTILESFAVATNSTSQSTLPSVIQLCAARLLNALLCSPVLIDAVHIPTNLTSCNANSRSTFVEHIRTVLKRIFAAVCDANCRAQWQRSICGLLLRTFLQYLSRNDTMISQPSETSLNSSTLDSSTSLLSQYITNVFSPQLTPEQLMQNPGSHIIYLGFLNRAVLGLQSSCGSARRLVHTVLRDSGLLDNLANCVKMALTVSVSAGEFTLMRVQFCTAYLTFFTTFTQVLSQSGSAVSAIPGLLAEIVKALNPATGDTSFPVPLIDCLIDIFILLSKNRRIFLSLIDDLLDLCHSRLLVGLGLNRFEDTEQGLTNLVCDAAQHNISSLQKLYELFHAVLLDGFSFFFTRLSDKGVNRSTEMSTTINNQYCLDKQSAFHRLMLLFTAVFHEDQLSAILVRFVLDKLYSLHRHRKFYDLSAFNQIWLPEIIRRLLDRLVNKQHDSCKDNMINGLYHLVLSLVMEQSSRAMHSSTDTDVLKGPTAFAQCFLPAYLHSLPFLRPSVCSSLLEEFSTAPNDCSSFASNHHFRNVMSSEFTHLQVPVQDHQLRFFTFLSGRLLATINSVCSSTNAFFFHHLPPWYIFLLPSLPAAVL</sequence>
<dbReference type="EMBL" id="JTDF01019857">
    <property type="protein sequence ID" value="KAF8562470.1"/>
    <property type="molecule type" value="Genomic_DNA"/>
</dbReference>
<evidence type="ECO:0000256" key="2">
    <source>
        <dbReference type="ARBA" id="ARBA00004496"/>
    </source>
</evidence>
<dbReference type="OrthoDB" id="10261013at2759"/>
<evidence type="ECO:0000256" key="1">
    <source>
        <dbReference type="ARBA" id="ARBA00004123"/>
    </source>
</evidence>
<reference evidence="9 10" key="1">
    <citation type="submission" date="2019-07" db="EMBL/GenBank/DDBJ databases">
        <title>Annotation for the trematode Paragonimus westermani.</title>
        <authorList>
            <person name="Choi Y.-J."/>
        </authorList>
    </citation>
    <scope>NUCLEOTIDE SEQUENCE [LARGE SCALE GENOMIC DNA]</scope>
    <source>
        <strain evidence="9">180907_Pwestermani</strain>
    </source>
</reference>
<proteinExistence type="inferred from homology"/>
<dbReference type="Pfam" id="PF08389">
    <property type="entry name" value="Xpo1"/>
    <property type="match status" value="1"/>
</dbReference>
<protein>
    <recommendedName>
        <fullName evidence="8">Exportin-1/Importin-beta-like domain-containing protein</fullName>
    </recommendedName>
</protein>
<organism evidence="9 10">
    <name type="scientific">Paragonimus westermani</name>
    <dbReference type="NCBI Taxonomy" id="34504"/>
    <lineage>
        <taxon>Eukaryota</taxon>
        <taxon>Metazoa</taxon>
        <taxon>Spiralia</taxon>
        <taxon>Lophotrochozoa</taxon>
        <taxon>Platyhelminthes</taxon>
        <taxon>Trematoda</taxon>
        <taxon>Digenea</taxon>
        <taxon>Plagiorchiida</taxon>
        <taxon>Troglotremata</taxon>
        <taxon>Troglotrematidae</taxon>
        <taxon>Paragonimus</taxon>
    </lineage>
</organism>